<feature type="compositionally biased region" description="Low complexity" evidence="1">
    <location>
        <begin position="410"/>
        <end position="453"/>
    </location>
</feature>
<evidence type="ECO:0000256" key="2">
    <source>
        <dbReference type="SAM" id="Phobius"/>
    </source>
</evidence>
<keyword evidence="2" id="KW-0472">Membrane</keyword>
<name>A0A9D1E9R9_9FIRM</name>
<comment type="caution">
    <text evidence="4">The sequence shown here is derived from an EMBL/GenBank/DDBJ whole genome shotgun (WGS) entry which is preliminary data.</text>
</comment>
<sequence length="516" mass="57940">MIEITRAPEESRENLRKIPRNIRQIGNTTGYGKIYMEDMVYQFLSEGGIEEGQHLTTYLLLGEDFYQKEEQYLFIRGALELENMTYSRDFPVFSEEIWNDIYKGMRKYFQDEKILGWAINRKGGRLDYCGEMETICRRHFHGENQMVLFFDTADDDEMIYLYHGGRYIRKEGYHIYYEKNTKFAEYLTDYHRRKEQLALQRKREMKLRQQRELEESEAAAAGGTGSFADAGEGFSASDREPDFQRRHLGEETLRNQASLELEKKFYETSEEESLDGITFRQRRKARQERENAGGRNRPAVAFGRTAGWEEDPVSRYRDFLRDKERRPMKAKTRALVSAAALVLVILGAFVIQNYMQMEDMEDAVDAIAQQQAKEDVLETISGTAGDLAGNGTDASGQSSEGGNAAGQSGGDASQGTGAADAAAQGTDQSAGGTDASSQNDAAGANQGTGTDAAAQTAQTNEYLAQGYYIVQEGDKLLDISRKVYGNDNMVAAICEANGITNIDHIQVGDRLQLPNP</sequence>
<dbReference type="SMART" id="SM00257">
    <property type="entry name" value="LysM"/>
    <property type="match status" value="1"/>
</dbReference>
<protein>
    <submittedName>
        <fullName evidence="4">LysM peptidoglycan-binding domain-containing protein</fullName>
    </submittedName>
</protein>
<dbReference type="InterPro" id="IPR018392">
    <property type="entry name" value="LysM"/>
</dbReference>
<feature type="region of interest" description="Disordered" evidence="1">
    <location>
        <begin position="383"/>
        <end position="453"/>
    </location>
</feature>
<evidence type="ECO:0000313" key="4">
    <source>
        <dbReference type="EMBL" id="HIR71019.1"/>
    </source>
</evidence>
<dbReference type="Gene3D" id="3.10.350.10">
    <property type="entry name" value="LysM domain"/>
    <property type="match status" value="1"/>
</dbReference>
<evidence type="ECO:0000313" key="5">
    <source>
        <dbReference type="Proteomes" id="UP000823912"/>
    </source>
</evidence>
<dbReference type="InterPro" id="IPR036779">
    <property type="entry name" value="LysM_dom_sf"/>
</dbReference>
<accession>A0A9D1E9R9</accession>
<feature type="region of interest" description="Disordered" evidence="1">
    <location>
        <begin position="208"/>
        <end position="240"/>
    </location>
</feature>
<gene>
    <name evidence="4" type="ORF">IAA55_07040</name>
</gene>
<keyword evidence="2" id="KW-1133">Transmembrane helix</keyword>
<dbReference type="AlphaFoldDB" id="A0A9D1E9R9"/>
<dbReference type="CDD" id="cd00118">
    <property type="entry name" value="LysM"/>
    <property type="match status" value="1"/>
</dbReference>
<evidence type="ECO:0000256" key="1">
    <source>
        <dbReference type="SAM" id="MobiDB-lite"/>
    </source>
</evidence>
<organism evidence="4 5">
    <name type="scientific">Candidatus Pullilachnospira gallistercoris</name>
    <dbReference type="NCBI Taxonomy" id="2840911"/>
    <lineage>
        <taxon>Bacteria</taxon>
        <taxon>Bacillati</taxon>
        <taxon>Bacillota</taxon>
        <taxon>Clostridia</taxon>
        <taxon>Lachnospirales</taxon>
        <taxon>Lachnospiraceae</taxon>
        <taxon>Lachnospiraceae incertae sedis</taxon>
        <taxon>Candidatus Pullilachnospira</taxon>
    </lineage>
</organism>
<feature type="region of interest" description="Disordered" evidence="1">
    <location>
        <begin position="276"/>
        <end position="298"/>
    </location>
</feature>
<evidence type="ECO:0000259" key="3">
    <source>
        <dbReference type="PROSITE" id="PS51782"/>
    </source>
</evidence>
<feature type="domain" description="LysM" evidence="3">
    <location>
        <begin position="466"/>
        <end position="513"/>
    </location>
</feature>
<dbReference type="Proteomes" id="UP000823912">
    <property type="component" value="Unassembled WGS sequence"/>
</dbReference>
<proteinExistence type="predicted"/>
<dbReference type="SUPFAM" id="SSF54106">
    <property type="entry name" value="LysM domain"/>
    <property type="match status" value="1"/>
</dbReference>
<feature type="compositionally biased region" description="Low complexity" evidence="1">
    <location>
        <begin position="218"/>
        <end position="231"/>
    </location>
</feature>
<dbReference type="PROSITE" id="PS51782">
    <property type="entry name" value="LYSM"/>
    <property type="match status" value="1"/>
</dbReference>
<dbReference type="Pfam" id="PF01476">
    <property type="entry name" value="LysM"/>
    <property type="match status" value="1"/>
</dbReference>
<reference evidence="4" key="2">
    <citation type="journal article" date="2021" name="PeerJ">
        <title>Extensive microbial diversity within the chicken gut microbiome revealed by metagenomics and culture.</title>
        <authorList>
            <person name="Gilroy R."/>
            <person name="Ravi A."/>
            <person name="Getino M."/>
            <person name="Pursley I."/>
            <person name="Horton D.L."/>
            <person name="Alikhan N.F."/>
            <person name="Baker D."/>
            <person name="Gharbi K."/>
            <person name="Hall N."/>
            <person name="Watson M."/>
            <person name="Adriaenssens E.M."/>
            <person name="Foster-Nyarko E."/>
            <person name="Jarju S."/>
            <person name="Secka A."/>
            <person name="Antonio M."/>
            <person name="Oren A."/>
            <person name="Chaudhuri R.R."/>
            <person name="La Ragione R."/>
            <person name="Hildebrand F."/>
            <person name="Pallen M.J."/>
        </authorList>
    </citation>
    <scope>NUCLEOTIDE SEQUENCE</scope>
    <source>
        <strain evidence="4">ChiSjej5B23-6657</strain>
    </source>
</reference>
<feature type="transmembrane region" description="Helical" evidence="2">
    <location>
        <begin position="334"/>
        <end position="355"/>
    </location>
</feature>
<reference evidence="4" key="1">
    <citation type="submission" date="2020-10" db="EMBL/GenBank/DDBJ databases">
        <authorList>
            <person name="Gilroy R."/>
        </authorList>
    </citation>
    <scope>NUCLEOTIDE SEQUENCE</scope>
    <source>
        <strain evidence="4">ChiSjej5B23-6657</strain>
    </source>
</reference>
<keyword evidence="2" id="KW-0812">Transmembrane</keyword>
<dbReference type="EMBL" id="DVHM01000110">
    <property type="protein sequence ID" value="HIR71019.1"/>
    <property type="molecule type" value="Genomic_DNA"/>
</dbReference>